<keyword evidence="4" id="KW-1185">Reference proteome</keyword>
<dbReference type="Gene3D" id="3.50.50.60">
    <property type="entry name" value="FAD/NAD(P)-binding domain"/>
    <property type="match status" value="2"/>
</dbReference>
<dbReference type="InterPro" id="IPR036188">
    <property type="entry name" value="FAD/NAD-bd_sf"/>
</dbReference>
<evidence type="ECO:0000313" key="3">
    <source>
        <dbReference type="EMBL" id="NGY60127.1"/>
    </source>
</evidence>
<dbReference type="SUPFAM" id="SSF54373">
    <property type="entry name" value="FAD-linked reductases, C-terminal domain"/>
    <property type="match status" value="1"/>
</dbReference>
<feature type="domain" description="FAD dependent oxidoreductase" evidence="2">
    <location>
        <begin position="7"/>
        <end position="400"/>
    </location>
</feature>
<dbReference type="AlphaFoldDB" id="A0A7C9RQL2"/>
<sequence>MSSDPMVVVGGGVVGLSVAHYLTSAGVAVEVVERSALGSGASWGNAGWVCLSHSAPVPAPGVTRFALRSLGKPDSPLYLRPPVDSSFLVWLWRMWRSSTRAGFRHGYEAVTALNAPTFDLFDQLASDGVQTTLRRPGMVHAFLSAAEARHHLDVQRSMADGNYAMPSGVTLGPDAALLDPALSPRVQASYLVEGEGVVDPVRLVESLARAVRNAGGQVRENVAVNGFSGGDRVRVVHTSEGDLRCSGVVVAAGMWSQRLLASLGVRLSMQAGKGYSFTVDLDPAPRHALYFGDRRVVASPMNGSTRIAGTMELSGNNRKLDWRRVVAIAKASRHYLGAWFDDPDDLPRRIRDPWVGGRPFLADGLPVIDRTPKHDNVFVATGHGMLGVTLGPATGKALAEYYLSGRRPSVLEPFRFR</sequence>
<keyword evidence="1" id="KW-0560">Oxidoreductase</keyword>
<comment type="caution">
    <text evidence="3">The sequence shown here is derived from an EMBL/GenBank/DDBJ whole genome shotgun (WGS) entry which is preliminary data.</text>
</comment>
<dbReference type="InterPro" id="IPR006076">
    <property type="entry name" value="FAD-dep_OxRdtase"/>
</dbReference>
<dbReference type="SUPFAM" id="SSF51905">
    <property type="entry name" value="FAD/NAD(P)-binding domain"/>
    <property type="match status" value="1"/>
</dbReference>
<evidence type="ECO:0000256" key="1">
    <source>
        <dbReference type="ARBA" id="ARBA00023002"/>
    </source>
</evidence>
<name>A0A7C9RQL2_9PSEU</name>
<dbReference type="Gene3D" id="3.30.9.10">
    <property type="entry name" value="D-Amino Acid Oxidase, subunit A, domain 2"/>
    <property type="match status" value="1"/>
</dbReference>
<evidence type="ECO:0000259" key="2">
    <source>
        <dbReference type="Pfam" id="PF01266"/>
    </source>
</evidence>
<dbReference type="RefSeq" id="WP_166046120.1">
    <property type="nucleotide sequence ID" value="NZ_JAAMPJ010000003.1"/>
</dbReference>
<dbReference type="Pfam" id="PF01266">
    <property type="entry name" value="DAO"/>
    <property type="match status" value="1"/>
</dbReference>
<reference evidence="3 4" key="1">
    <citation type="submission" date="2020-03" db="EMBL/GenBank/DDBJ databases">
        <title>Isolation and identification of active actinomycetes.</title>
        <authorList>
            <person name="Sun X."/>
        </authorList>
    </citation>
    <scope>NUCLEOTIDE SEQUENCE [LARGE SCALE GENOMIC DNA]</scope>
    <source>
        <strain evidence="3 4">NEAU-D13</strain>
    </source>
</reference>
<dbReference type="PANTHER" id="PTHR13847:SF289">
    <property type="entry name" value="GLYCINE OXIDASE"/>
    <property type="match status" value="1"/>
</dbReference>
<dbReference type="EMBL" id="JAAMPJ010000003">
    <property type="protein sequence ID" value="NGY60127.1"/>
    <property type="molecule type" value="Genomic_DNA"/>
</dbReference>
<protein>
    <submittedName>
        <fullName evidence="3">FAD-binding oxidoreductase</fullName>
    </submittedName>
</protein>
<organism evidence="3 4">
    <name type="scientific">Lentzea alba</name>
    <dbReference type="NCBI Taxonomy" id="2714351"/>
    <lineage>
        <taxon>Bacteria</taxon>
        <taxon>Bacillati</taxon>
        <taxon>Actinomycetota</taxon>
        <taxon>Actinomycetes</taxon>
        <taxon>Pseudonocardiales</taxon>
        <taxon>Pseudonocardiaceae</taxon>
        <taxon>Lentzea</taxon>
    </lineage>
</organism>
<gene>
    <name evidence="3" type="ORF">G7043_14455</name>
</gene>
<accession>A0A7C9RQL2</accession>
<dbReference type="PANTHER" id="PTHR13847">
    <property type="entry name" value="SARCOSINE DEHYDROGENASE-RELATED"/>
    <property type="match status" value="1"/>
</dbReference>
<dbReference type="GO" id="GO:0005737">
    <property type="term" value="C:cytoplasm"/>
    <property type="evidence" value="ECO:0007669"/>
    <property type="project" value="TreeGrafter"/>
</dbReference>
<dbReference type="GO" id="GO:0016491">
    <property type="term" value="F:oxidoreductase activity"/>
    <property type="evidence" value="ECO:0007669"/>
    <property type="project" value="UniProtKB-KW"/>
</dbReference>
<evidence type="ECO:0000313" key="4">
    <source>
        <dbReference type="Proteomes" id="UP000481360"/>
    </source>
</evidence>
<dbReference type="Proteomes" id="UP000481360">
    <property type="component" value="Unassembled WGS sequence"/>
</dbReference>
<proteinExistence type="predicted"/>
<dbReference type="PRINTS" id="PR00420">
    <property type="entry name" value="RNGMNOXGNASE"/>
</dbReference>